<dbReference type="EMBL" id="JAZDUA010000703">
    <property type="protein sequence ID" value="KAK7789833.1"/>
    <property type="molecule type" value="Genomic_DNA"/>
</dbReference>
<evidence type="ECO:0008006" key="6">
    <source>
        <dbReference type="Google" id="ProtNLM"/>
    </source>
</evidence>
<organism evidence="4 5">
    <name type="scientific">Gryllus longicercus</name>
    <dbReference type="NCBI Taxonomy" id="2509291"/>
    <lineage>
        <taxon>Eukaryota</taxon>
        <taxon>Metazoa</taxon>
        <taxon>Ecdysozoa</taxon>
        <taxon>Arthropoda</taxon>
        <taxon>Hexapoda</taxon>
        <taxon>Insecta</taxon>
        <taxon>Pterygota</taxon>
        <taxon>Neoptera</taxon>
        <taxon>Polyneoptera</taxon>
        <taxon>Orthoptera</taxon>
        <taxon>Ensifera</taxon>
        <taxon>Gryllidea</taxon>
        <taxon>Grylloidea</taxon>
        <taxon>Gryllidae</taxon>
        <taxon>Gryllinae</taxon>
        <taxon>Gryllus</taxon>
    </lineage>
</organism>
<keyword evidence="5" id="KW-1185">Reference proteome</keyword>
<name>A0AAN9YWN9_9ORTH</name>
<dbReference type="CDD" id="cd05327">
    <property type="entry name" value="retinol-DH_like_SDR_c_like"/>
    <property type="match status" value="1"/>
</dbReference>
<dbReference type="Pfam" id="PF00106">
    <property type="entry name" value="adh_short"/>
    <property type="match status" value="1"/>
</dbReference>
<dbReference type="PANTHER" id="PTHR24320:SF264">
    <property type="entry name" value="DEHYDROGENASE_REDUCTASE SDR FAMILY MEMBER ON CHROMOSOME X"/>
    <property type="match status" value="1"/>
</dbReference>
<dbReference type="InterPro" id="IPR002347">
    <property type="entry name" value="SDR_fam"/>
</dbReference>
<dbReference type="InterPro" id="IPR036291">
    <property type="entry name" value="NAD(P)-bd_dom_sf"/>
</dbReference>
<protein>
    <recommendedName>
        <fullName evidence="6">Short-chain dehydrogenase</fullName>
    </recommendedName>
</protein>
<dbReference type="Gene3D" id="3.40.50.720">
    <property type="entry name" value="NAD(P)-binding Rossmann-like Domain"/>
    <property type="match status" value="1"/>
</dbReference>
<comment type="caution">
    <text evidence="4">The sequence shown here is derived from an EMBL/GenBank/DDBJ whole genome shotgun (WGS) entry which is preliminary data.</text>
</comment>
<dbReference type="GO" id="GO:0016491">
    <property type="term" value="F:oxidoreductase activity"/>
    <property type="evidence" value="ECO:0007669"/>
    <property type="project" value="UniProtKB-KW"/>
</dbReference>
<dbReference type="SUPFAM" id="SSF51735">
    <property type="entry name" value="NAD(P)-binding Rossmann-fold domains"/>
    <property type="match status" value="1"/>
</dbReference>
<dbReference type="PRINTS" id="PR00081">
    <property type="entry name" value="GDHRDH"/>
</dbReference>
<evidence type="ECO:0000313" key="5">
    <source>
        <dbReference type="Proteomes" id="UP001378592"/>
    </source>
</evidence>
<evidence type="ECO:0000256" key="1">
    <source>
        <dbReference type="ARBA" id="ARBA00006484"/>
    </source>
</evidence>
<gene>
    <name evidence="4" type="ORF">R5R35_007364</name>
</gene>
<dbReference type="Proteomes" id="UP001378592">
    <property type="component" value="Unassembled WGS sequence"/>
</dbReference>
<dbReference type="PANTHER" id="PTHR24320">
    <property type="entry name" value="RETINOL DEHYDROGENASE"/>
    <property type="match status" value="1"/>
</dbReference>
<accession>A0AAN9YWN9</accession>
<reference evidence="4 5" key="1">
    <citation type="submission" date="2024-03" db="EMBL/GenBank/DDBJ databases">
        <title>The genome assembly and annotation of the cricket Gryllus longicercus Weissman &amp; Gray.</title>
        <authorList>
            <person name="Szrajer S."/>
            <person name="Gray D."/>
            <person name="Ylla G."/>
        </authorList>
    </citation>
    <scope>NUCLEOTIDE SEQUENCE [LARGE SCALE GENOMIC DNA]</scope>
    <source>
        <strain evidence="4">DAG 2021-001</strain>
        <tissue evidence="4">Whole body minus gut</tissue>
    </source>
</reference>
<keyword evidence="2" id="KW-0560">Oxidoreductase</keyword>
<evidence type="ECO:0000313" key="4">
    <source>
        <dbReference type="EMBL" id="KAK7789833.1"/>
    </source>
</evidence>
<evidence type="ECO:0000256" key="2">
    <source>
        <dbReference type="ARBA" id="ARBA00023002"/>
    </source>
</evidence>
<dbReference type="AlphaFoldDB" id="A0AAN9YWN9"/>
<comment type="similarity">
    <text evidence="1 3">Belongs to the short-chain dehydrogenases/reductases (SDR) family.</text>
</comment>
<evidence type="ECO:0000256" key="3">
    <source>
        <dbReference type="RuleBase" id="RU000363"/>
    </source>
</evidence>
<sequence length="353" mass="39067">MQYIAILAVCLIFLASLAFMMQLGLKQILHAIFYQIYYYFLGSSAMFEDFIYRRSNKTALQKLTGRVAVVSGGARGLGVEVVRSLMQCDMHVVIGCRNLEAGKRTVQEIQDSGVKTGSAEVLPLDLMSLKSVKLFAEKVLQKYSNLHLLINNAGIMFVPFKLTEDSLESHFAVNYLGHCFLTHLLLPHLKLGAEASRKNSRIVNVSSCAYLAGKINFEDLTMMKGYIPQAAYAQSKLAQILFTIKLNKLLEKSGIPVQVHSVHPGIVNTDLFNGTSLKRVAPFIPALMFKTPSQGASSVVHAAISEELEGTGGNYISNCHISKLKYPATDVEVQDKLWMIMLRLARIEKFGGI</sequence>
<dbReference type="PRINTS" id="PR00080">
    <property type="entry name" value="SDRFAMILY"/>
</dbReference>
<proteinExistence type="inferred from homology"/>